<accession>A0ABR7ERC1</accession>
<proteinExistence type="predicted"/>
<feature type="compositionally biased region" description="Basic and acidic residues" evidence="2">
    <location>
        <begin position="214"/>
        <end position="223"/>
    </location>
</feature>
<name>A0ABR7ERC1_9FIRM</name>
<feature type="coiled-coil region" evidence="1">
    <location>
        <begin position="39"/>
        <end position="119"/>
    </location>
</feature>
<evidence type="ECO:0000256" key="1">
    <source>
        <dbReference type="SAM" id="Coils"/>
    </source>
</evidence>
<organism evidence="3 4">
    <name type="scientific">Dorea hominis</name>
    <dbReference type="NCBI Taxonomy" id="2763040"/>
    <lineage>
        <taxon>Bacteria</taxon>
        <taxon>Bacillati</taxon>
        <taxon>Bacillota</taxon>
        <taxon>Clostridia</taxon>
        <taxon>Lachnospirales</taxon>
        <taxon>Lachnospiraceae</taxon>
        <taxon>Dorea</taxon>
    </lineage>
</organism>
<feature type="compositionally biased region" description="Low complexity" evidence="2">
    <location>
        <begin position="224"/>
        <end position="250"/>
    </location>
</feature>
<evidence type="ECO:0000313" key="4">
    <source>
        <dbReference type="Proteomes" id="UP000647235"/>
    </source>
</evidence>
<keyword evidence="4" id="KW-1185">Reference proteome</keyword>
<keyword evidence="1" id="KW-0175">Coiled coil</keyword>
<feature type="region of interest" description="Disordered" evidence="2">
    <location>
        <begin position="214"/>
        <end position="250"/>
    </location>
</feature>
<evidence type="ECO:0000313" key="3">
    <source>
        <dbReference type="EMBL" id="MBC5663901.1"/>
    </source>
</evidence>
<dbReference type="Pfam" id="PF07083">
    <property type="entry name" value="DUF1351"/>
    <property type="match status" value="1"/>
</dbReference>
<gene>
    <name evidence="3" type="ORF">H8S07_01180</name>
</gene>
<protein>
    <submittedName>
        <fullName evidence="3">DUF1351 domain-containing protein</fullName>
    </submittedName>
</protein>
<sequence>MLELKILSPQEDGFVREIEWNHEEIKAGIAAMMEDYRGLVFTENSIKEAKQDRANLNKLKAAFEDERKRVKKLCMEPYNRFEKQLKEVTVLIDEPAKLIDAQIKEVEQMKREEKRKEVQELFKTIGFQNFVTVEMIWDEKWLNASVPLSKVESQMKDIMYRIGEEVGTINHLQEFSFEALEVYKKTLDLTQAIRKGQELADIQKRKEEARLAKEKAEEERKAAELAAQNAEPVAAADAAEVTTAEDTAPEATVEKENLMCLDFRVWGTKEQLMALRDYMKENHLRFGKVE</sequence>
<dbReference type="InterPro" id="IPR009785">
    <property type="entry name" value="Prophage_Lj928_Orf309"/>
</dbReference>
<reference evidence="3 4" key="1">
    <citation type="submission" date="2020-08" db="EMBL/GenBank/DDBJ databases">
        <title>Genome public.</title>
        <authorList>
            <person name="Liu C."/>
            <person name="Sun Q."/>
        </authorList>
    </citation>
    <scope>NUCLEOTIDE SEQUENCE [LARGE SCALE GENOMIC DNA]</scope>
    <source>
        <strain evidence="3 4">NSJ-36</strain>
    </source>
</reference>
<dbReference type="Proteomes" id="UP000647235">
    <property type="component" value="Unassembled WGS sequence"/>
</dbReference>
<dbReference type="EMBL" id="JACOOY010000001">
    <property type="protein sequence ID" value="MBC5663901.1"/>
    <property type="molecule type" value="Genomic_DNA"/>
</dbReference>
<dbReference type="RefSeq" id="WP_186855252.1">
    <property type="nucleotide sequence ID" value="NZ_JACOOY010000001.1"/>
</dbReference>
<evidence type="ECO:0000256" key="2">
    <source>
        <dbReference type="SAM" id="MobiDB-lite"/>
    </source>
</evidence>
<comment type="caution">
    <text evidence="3">The sequence shown here is derived from an EMBL/GenBank/DDBJ whole genome shotgun (WGS) entry which is preliminary data.</text>
</comment>